<evidence type="ECO:0000259" key="2">
    <source>
        <dbReference type="PROSITE" id="PS50987"/>
    </source>
</evidence>
<dbReference type="EMBL" id="BMHE01000037">
    <property type="protein sequence ID" value="GGA00206.1"/>
    <property type="molecule type" value="Genomic_DNA"/>
</dbReference>
<dbReference type="InterPro" id="IPR036390">
    <property type="entry name" value="WH_DNA-bd_sf"/>
</dbReference>
<dbReference type="RefSeq" id="WP_189017267.1">
    <property type="nucleotide sequence ID" value="NZ_BMHE01000037.1"/>
</dbReference>
<organism evidence="3 4">
    <name type="scientific">Paenibacillus marchantiophytorum</name>
    <dbReference type="NCBI Taxonomy" id="1619310"/>
    <lineage>
        <taxon>Bacteria</taxon>
        <taxon>Bacillati</taxon>
        <taxon>Bacillota</taxon>
        <taxon>Bacilli</taxon>
        <taxon>Bacillales</taxon>
        <taxon>Paenibacillaceae</taxon>
        <taxon>Paenibacillus</taxon>
    </lineage>
</organism>
<dbReference type="Pfam" id="PF12840">
    <property type="entry name" value="HTH_20"/>
    <property type="match status" value="1"/>
</dbReference>
<dbReference type="Proteomes" id="UP000615455">
    <property type="component" value="Unassembled WGS sequence"/>
</dbReference>
<dbReference type="InterPro" id="IPR001845">
    <property type="entry name" value="HTH_ArsR_DNA-bd_dom"/>
</dbReference>
<dbReference type="PRINTS" id="PR00778">
    <property type="entry name" value="HTHARSR"/>
</dbReference>
<dbReference type="CDD" id="cd00090">
    <property type="entry name" value="HTH_ARSR"/>
    <property type="match status" value="1"/>
</dbReference>
<gene>
    <name evidence="3" type="ORF">GCM10008018_53180</name>
</gene>
<keyword evidence="4" id="KW-1185">Reference proteome</keyword>
<dbReference type="PANTHER" id="PTHR38600">
    <property type="entry name" value="TRANSCRIPTIONAL REGULATORY PROTEIN"/>
    <property type="match status" value="1"/>
</dbReference>
<accession>A0ABQ1F536</accession>
<reference evidence="4" key="1">
    <citation type="journal article" date="2019" name="Int. J. Syst. Evol. Microbiol.">
        <title>The Global Catalogue of Microorganisms (GCM) 10K type strain sequencing project: providing services to taxonomists for standard genome sequencing and annotation.</title>
        <authorList>
            <consortium name="The Broad Institute Genomics Platform"/>
            <consortium name="The Broad Institute Genome Sequencing Center for Infectious Disease"/>
            <person name="Wu L."/>
            <person name="Ma J."/>
        </authorList>
    </citation>
    <scope>NUCLEOTIDE SEQUENCE [LARGE SCALE GENOMIC DNA]</scope>
    <source>
        <strain evidence="4">CGMCC 1.15043</strain>
    </source>
</reference>
<comment type="caution">
    <text evidence="3">The sequence shown here is derived from an EMBL/GenBank/DDBJ whole genome shotgun (WGS) entry which is preliminary data.</text>
</comment>
<evidence type="ECO:0000313" key="3">
    <source>
        <dbReference type="EMBL" id="GGA00206.1"/>
    </source>
</evidence>
<dbReference type="SMART" id="SM00418">
    <property type="entry name" value="HTH_ARSR"/>
    <property type="match status" value="1"/>
</dbReference>
<evidence type="ECO:0000313" key="4">
    <source>
        <dbReference type="Proteomes" id="UP000615455"/>
    </source>
</evidence>
<dbReference type="PROSITE" id="PS50987">
    <property type="entry name" value="HTH_ARSR_2"/>
    <property type="match status" value="1"/>
</dbReference>
<keyword evidence="1" id="KW-0238">DNA-binding</keyword>
<name>A0ABQ1F536_9BACL</name>
<dbReference type="InterPro" id="IPR011991">
    <property type="entry name" value="ArsR-like_HTH"/>
</dbReference>
<proteinExistence type="predicted"/>
<dbReference type="SUPFAM" id="SSF46785">
    <property type="entry name" value="Winged helix' DNA-binding domain"/>
    <property type="match status" value="1"/>
</dbReference>
<dbReference type="PANTHER" id="PTHR38600:SF1">
    <property type="entry name" value="TRANSCRIPTIONAL REGULATORY PROTEIN"/>
    <property type="match status" value="1"/>
</dbReference>
<dbReference type="InterPro" id="IPR036388">
    <property type="entry name" value="WH-like_DNA-bd_sf"/>
</dbReference>
<dbReference type="Gene3D" id="1.10.10.10">
    <property type="entry name" value="Winged helix-like DNA-binding domain superfamily/Winged helix DNA-binding domain"/>
    <property type="match status" value="1"/>
</dbReference>
<evidence type="ECO:0000256" key="1">
    <source>
        <dbReference type="ARBA" id="ARBA00023125"/>
    </source>
</evidence>
<dbReference type="NCBIfam" id="NF033788">
    <property type="entry name" value="HTH_metalloreg"/>
    <property type="match status" value="1"/>
</dbReference>
<feature type="domain" description="HTH arsR-type" evidence="2">
    <location>
        <begin position="1"/>
        <end position="88"/>
    </location>
</feature>
<sequence length="123" mass="14182">MDITTFSALAEPNRLRIVELLLDGPLPVGAIAERLELQQPQASKHLRVLLDAGLVEVQAMANRRNYKLRLDPFQELDAWLKTYRVVWDERFDALENYLQKLKLKEHNTNSNSGGIRNDIQNDN</sequence>
<protein>
    <submittedName>
        <fullName evidence="3">Transcriptional regulator</fullName>
    </submittedName>
</protein>